<dbReference type="SUPFAM" id="SSF51735">
    <property type="entry name" value="NAD(P)-binding Rossmann-fold domains"/>
    <property type="match status" value="1"/>
</dbReference>
<name>A0AAE0GW19_9CHLO</name>
<feature type="region of interest" description="Disordered" evidence="1">
    <location>
        <begin position="1"/>
        <end position="20"/>
    </location>
</feature>
<dbReference type="Proteomes" id="UP001190700">
    <property type="component" value="Unassembled WGS sequence"/>
</dbReference>
<gene>
    <name evidence="3" type="ORF">CYMTET_7143</name>
</gene>
<dbReference type="GO" id="GO:0005829">
    <property type="term" value="C:cytosol"/>
    <property type="evidence" value="ECO:0007669"/>
    <property type="project" value="TreeGrafter"/>
</dbReference>
<evidence type="ECO:0000313" key="3">
    <source>
        <dbReference type="EMBL" id="KAK3285237.1"/>
    </source>
</evidence>
<dbReference type="GO" id="GO:0003978">
    <property type="term" value="F:UDP-glucose 4-epimerase activity"/>
    <property type="evidence" value="ECO:0007669"/>
    <property type="project" value="TreeGrafter"/>
</dbReference>
<dbReference type="InterPro" id="IPR001509">
    <property type="entry name" value="Epimerase_deHydtase"/>
</dbReference>
<comment type="caution">
    <text evidence="3">The sequence shown here is derived from an EMBL/GenBank/DDBJ whole genome shotgun (WGS) entry which is preliminary data.</text>
</comment>
<dbReference type="InterPro" id="IPR036291">
    <property type="entry name" value="NAD(P)-bd_dom_sf"/>
</dbReference>
<evidence type="ECO:0000256" key="1">
    <source>
        <dbReference type="SAM" id="MobiDB-lite"/>
    </source>
</evidence>
<dbReference type="PANTHER" id="PTHR43725">
    <property type="entry name" value="UDP-GLUCOSE 4-EPIMERASE"/>
    <property type="match status" value="1"/>
</dbReference>
<dbReference type="GO" id="GO:0005996">
    <property type="term" value="P:monosaccharide metabolic process"/>
    <property type="evidence" value="ECO:0007669"/>
    <property type="project" value="TreeGrafter"/>
</dbReference>
<dbReference type="EMBL" id="LGRX02001909">
    <property type="protein sequence ID" value="KAK3285237.1"/>
    <property type="molecule type" value="Genomic_DNA"/>
</dbReference>
<protein>
    <recommendedName>
        <fullName evidence="2">NAD-dependent epimerase/dehydratase domain-containing protein</fullName>
    </recommendedName>
</protein>
<dbReference type="AlphaFoldDB" id="A0AAE0GW19"/>
<dbReference type="Gene3D" id="3.40.50.720">
    <property type="entry name" value="NAD(P)-binding Rossmann-like Domain"/>
    <property type="match status" value="1"/>
</dbReference>
<feature type="domain" description="NAD-dependent epimerase/dehydratase" evidence="2">
    <location>
        <begin position="235"/>
        <end position="281"/>
    </location>
</feature>
<proteinExistence type="predicted"/>
<reference evidence="3 4" key="1">
    <citation type="journal article" date="2015" name="Genome Biol. Evol.">
        <title>Comparative Genomics of a Bacterivorous Green Alga Reveals Evolutionary Causalities and Consequences of Phago-Mixotrophic Mode of Nutrition.</title>
        <authorList>
            <person name="Burns J.A."/>
            <person name="Paasch A."/>
            <person name="Narechania A."/>
            <person name="Kim E."/>
        </authorList>
    </citation>
    <scope>NUCLEOTIDE SEQUENCE [LARGE SCALE GENOMIC DNA]</scope>
    <source>
        <strain evidence="3 4">PLY_AMNH</strain>
    </source>
</reference>
<keyword evidence="4" id="KW-1185">Reference proteome</keyword>
<evidence type="ECO:0000259" key="2">
    <source>
        <dbReference type="Pfam" id="PF01370"/>
    </source>
</evidence>
<dbReference type="Pfam" id="PF01370">
    <property type="entry name" value="Epimerase"/>
    <property type="match status" value="1"/>
</dbReference>
<evidence type="ECO:0000313" key="4">
    <source>
        <dbReference type="Proteomes" id="UP001190700"/>
    </source>
</evidence>
<feature type="non-terminal residue" evidence="3">
    <location>
        <position position="288"/>
    </location>
</feature>
<organism evidence="3 4">
    <name type="scientific">Cymbomonas tetramitiformis</name>
    <dbReference type="NCBI Taxonomy" id="36881"/>
    <lineage>
        <taxon>Eukaryota</taxon>
        <taxon>Viridiplantae</taxon>
        <taxon>Chlorophyta</taxon>
        <taxon>Pyramimonadophyceae</taxon>
        <taxon>Pyramimonadales</taxon>
        <taxon>Pyramimonadaceae</taxon>
        <taxon>Cymbomonas</taxon>
    </lineage>
</organism>
<accession>A0AAE0GW19</accession>
<dbReference type="PANTHER" id="PTHR43725:SF32">
    <property type="entry name" value="NAD-DEPENDENT EPIMERASE_DEHYDRATASE DOMAIN-CONTAINING PROTEIN"/>
    <property type="match status" value="1"/>
</dbReference>
<sequence>MECDGANDSHDGAVNEGSQTGTESLKFKLRSWRTGHRREKLRKKLGEKFGKEKRVLILGGTQFMGRLTTTLLLKDGHHVTLINRGRSPNPFGDAVTTFHCDRHLQRDRLIDFIRSGGYWDAIIDFVGFYPSVMCDTVRALAVQSLESASSPTFPDVFGESAGRWSPNGLGNGTHVRTAVSTSARASGIGETTSWNVGHYVYISSDSTYMACEVGGSPGAVTEAEGKRPAEVEAREILRRSSEYQYEYGSNKLACEEALQQASQQGGFPFTALRLADVVGPFDNIAAHL</sequence>